<comment type="caution">
    <text evidence="10">The sequence shown here is derived from an EMBL/GenBank/DDBJ whole genome shotgun (WGS) entry which is preliminary data.</text>
</comment>
<evidence type="ECO:0000256" key="5">
    <source>
        <dbReference type="ARBA" id="ARBA00022737"/>
    </source>
</evidence>
<dbReference type="GO" id="GO:0070072">
    <property type="term" value="P:vacuolar proton-transporting V-type ATPase complex assembly"/>
    <property type="evidence" value="ECO:0007669"/>
    <property type="project" value="InterPro"/>
</dbReference>
<dbReference type="PANTHER" id="PTHR10130">
    <property type="entry name" value="PEROXISOMAL TARGETING SIGNAL 1 RECEPTOR PEX5"/>
    <property type="match status" value="1"/>
</dbReference>
<sequence>MLRLGEHASEQIVKLNEALKDDEEMREEFTALDSASVQHADVVQLVKFVRKHSKQLERRGIDTRPYNLVTLLAGSKPVDDVTPHSFKSDEYDKSMRDIRNQADRNAYLKMVGSSLFPQDERGTKPVSVYKETKDELQVVTSVLASMLAVATAIWWAGGSMNPTYKTLLALFGAIGIAVVEASLSRLPERDVPRAASTDTSTMSFGAMFGNGAECSTNAYNPLNNALKHADADRSAMKTSSPFPRTSTSFREADRMEQLPQLSNRAPIGHHTGPFGMEAMKTELGRVGPAAASSSSAWSSEFSDFGSLSYRDKQRDILERSFNQRQYRGQNWNDEYAQQQQRRASESPVSMTHAASPTTSAHMQSPYMPMSPSFQSTNQQSQSPINQQQEQAKWDEQFDKLSEEISKDAGQASTSQEHTQDQDIQEQFKQALRDEGLDVEKNQDYLAEFENVWNTQAQHEDASNKNLADWEKEFNREMNNARESIENDLIEHQQGTAADAVQEYQFERENQYLDMPDPFAEGQRLLREGGPLSEPALAFEAAAQLAPHNAKAWLWLGYTHAMDEKEEAAIRALERCLREDANEIEAMIPLAISYTNEGDDNAATLTLERWITHKYPHTLTPDTGTSTASTWPWATHQRVIDSFLDVARSQFSSPDKLDADVQVGLGVLSYATSNYDQAQDCFKTALSLRPDDWLLWNRLGATLANGGNSESAIEAYERALQLRPTFTRAIHNLGVSCLNIGCYKEAVDHILGAIALQQATNDSSINESQSLWQTLRRALFAMDRHDLAGIAQPGTPSTSLDPKHWSTFISPSMAATLDISHGDRDGEMASLTVTITHESGGVDVMENMELHSHEAALLAPKVIFKENMADGRFQMTFTTHGSAIEFVDRVRRLGSDCIAANESIPLLKEGGLKRGTSTRKCETLHGVNSHGSLNMLASQSSALFMPPPPTQLSQSIKYGYSPPSPSQKRTRYDFEDTLSQSQYREIDSADNVNINVEDDKLLTESILRVVREPDFVEKLRTIDALRFEDSFSSKHN</sequence>
<evidence type="ECO:0000313" key="10">
    <source>
        <dbReference type="EMBL" id="TIA88503.1"/>
    </source>
</evidence>
<dbReference type="Proteomes" id="UP000310189">
    <property type="component" value="Unassembled WGS sequence"/>
</dbReference>
<evidence type="ECO:0000313" key="11">
    <source>
        <dbReference type="Proteomes" id="UP000310189"/>
    </source>
</evidence>
<dbReference type="AlphaFoldDB" id="A0A4V6TMC6"/>
<feature type="compositionally biased region" description="Low complexity" evidence="9">
    <location>
        <begin position="238"/>
        <end position="249"/>
    </location>
</feature>
<evidence type="ECO:0000256" key="1">
    <source>
        <dbReference type="ARBA" id="ARBA00004275"/>
    </source>
</evidence>
<comment type="subcellular location">
    <subcellularLocation>
        <location evidence="2">Cytoplasm</location>
    </subcellularLocation>
    <subcellularLocation>
        <location evidence="1">Peroxisome</location>
    </subcellularLocation>
</comment>
<keyword evidence="4" id="KW-0963">Cytoplasm</keyword>
<dbReference type="InterPro" id="IPR024111">
    <property type="entry name" value="PEX5/PEX5L"/>
</dbReference>
<dbReference type="EMBL" id="SPNW01000037">
    <property type="protein sequence ID" value="TIA88503.1"/>
    <property type="molecule type" value="Genomic_DNA"/>
</dbReference>
<organism evidence="10 11">
    <name type="scientific">Wallemia hederae</name>
    <dbReference type="NCBI Taxonomy" id="1540922"/>
    <lineage>
        <taxon>Eukaryota</taxon>
        <taxon>Fungi</taxon>
        <taxon>Dikarya</taxon>
        <taxon>Basidiomycota</taxon>
        <taxon>Wallemiomycotina</taxon>
        <taxon>Wallemiomycetes</taxon>
        <taxon>Wallemiales</taxon>
        <taxon>Wallemiaceae</taxon>
        <taxon>Wallemia</taxon>
    </lineage>
</organism>
<dbReference type="GO" id="GO:0005778">
    <property type="term" value="C:peroxisomal membrane"/>
    <property type="evidence" value="ECO:0007669"/>
    <property type="project" value="TreeGrafter"/>
</dbReference>
<evidence type="ECO:0000256" key="4">
    <source>
        <dbReference type="ARBA" id="ARBA00022490"/>
    </source>
</evidence>
<gene>
    <name evidence="10" type="ORF">E3P99_02533</name>
</gene>
<feature type="repeat" description="TPR" evidence="8">
    <location>
        <begin position="692"/>
        <end position="725"/>
    </location>
</feature>
<keyword evidence="6 8" id="KW-0802">TPR repeat</keyword>
<dbReference type="Pfam" id="PF11712">
    <property type="entry name" value="Vma12"/>
    <property type="match status" value="1"/>
</dbReference>
<dbReference type="InterPro" id="IPR021013">
    <property type="entry name" value="ATPase_Vma12"/>
</dbReference>
<feature type="repeat" description="TPR" evidence="8">
    <location>
        <begin position="658"/>
        <end position="691"/>
    </location>
</feature>
<evidence type="ECO:0000256" key="9">
    <source>
        <dbReference type="SAM" id="MobiDB-lite"/>
    </source>
</evidence>
<dbReference type="PROSITE" id="PS50005">
    <property type="entry name" value="TPR"/>
    <property type="match status" value="2"/>
</dbReference>
<evidence type="ECO:0000256" key="2">
    <source>
        <dbReference type="ARBA" id="ARBA00004496"/>
    </source>
</evidence>
<dbReference type="InterPro" id="IPR019734">
    <property type="entry name" value="TPR_rpt"/>
</dbReference>
<keyword evidence="5" id="KW-0677">Repeat</keyword>
<keyword evidence="7" id="KW-0576">Peroxisome</keyword>
<feature type="region of interest" description="Disordered" evidence="9">
    <location>
        <begin position="328"/>
        <end position="394"/>
    </location>
</feature>
<name>A0A4V6TMC6_9BASI</name>
<evidence type="ECO:0008006" key="12">
    <source>
        <dbReference type="Google" id="ProtNLM"/>
    </source>
</evidence>
<evidence type="ECO:0000256" key="8">
    <source>
        <dbReference type="PROSITE-ProRule" id="PRU00339"/>
    </source>
</evidence>
<feature type="compositionally biased region" description="Low complexity" evidence="9">
    <location>
        <begin position="374"/>
        <end position="390"/>
    </location>
</feature>
<feature type="region of interest" description="Disordered" evidence="9">
    <location>
        <begin position="232"/>
        <end position="251"/>
    </location>
</feature>
<feature type="compositionally biased region" description="Polar residues" evidence="9">
    <location>
        <begin position="328"/>
        <end position="362"/>
    </location>
</feature>
<protein>
    <recommendedName>
        <fullName evidence="12">Peroxin-5</fullName>
    </recommendedName>
</protein>
<dbReference type="SMART" id="SM00028">
    <property type="entry name" value="TPR"/>
    <property type="match status" value="4"/>
</dbReference>
<dbReference type="SUPFAM" id="SSF48452">
    <property type="entry name" value="TPR-like"/>
    <property type="match status" value="1"/>
</dbReference>
<evidence type="ECO:0000256" key="6">
    <source>
        <dbReference type="ARBA" id="ARBA00022803"/>
    </source>
</evidence>
<dbReference type="InterPro" id="IPR011990">
    <property type="entry name" value="TPR-like_helical_dom_sf"/>
</dbReference>
<dbReference type="GO" id="GO:0005829">
    <property type="term" value="C:cytosol"/>
    <property type="evidence" value="ECO:0007669"/>
    <property type="project" value="TreeGrafter"/>
</dbReference>
<dbReference type="Gene3D" id="1.25.40.10">
    <property type="entry name" value="Tetratricopeptide repeat domain"/>
    <property type="match status" value="1"/>
</dbReference>
<comment type="similarity">
    <text evidence="3">Belongs to the peroxisomal targeting signal receptor family.</text>
</comment>
<dbReference type="Pfam" id="PF13432">
    <property type="entry name" value="TPR_16"/>
    <property type="match status" value="2"/>
</dbReference>
<dbReference type="GO" id="GO:0016560">
    <property type="term" value="P:protein import into peroxisome matrix, docking"/>
    <property type="evidence" value="ECO:0007669"/>
    <property type="project" value="TreeGrafter"/>
</dbReference>
<dbReference type="PANTHER" id="PTHR10130:SF0">
    <property type="entry name" value="GH08708P"/>
    <property type="match status" value="1"/>
</dbReference>
<dbReference type="OrthoDB" id="10006023at2759"/>
<accession>A0A4V6TMC6</accession>
<keyword evidence="11" id="KW-1185">Reference proteome</keyword>
<reference evidence="10 11" key="1">
    <citation type="submission" date="2019-03" db="EMBL/GenBank/DDBJ databases">
        <title>Sequencing 23 genomes of Wallemia ichthyophaga.</title>
        <authorList>
            <person name="Gostincar C."/>
        </authorList>
    </citation>
    <scope>NUCLEOTIDE SEQUENCE [LARGE SCALE GENOMIC DNA]</scope>
    <source>
        <strain evidence="10 11">EXF-5753</strain>
    </source>
</reference>
<dbReference type="GO" id="GO:0005052">
    <property type="term" value="F:peroxisome matrix targeting signal-1 binding"/>
    <property type="evidence" value="ECO:0007669"/>
    <property type="project" value="TreeGrafter"/>
</dbReference>
<proteinExistence type="inferred from homology"/>
<evidence type="ECO:0000256" key="7">
    <source>
        <dbReference type="ARBA" id="ARBA00023140"/>
    </source>
</evidence>
<evidence type="ECO:0000256" key="3">
    <source>
        <dbReference type="ARBA" id="ARBA00005348"/>
    </source>
</evidence>